<sequence length="241" mass="26631">MAAGVRPEAKKPSAMFLPSDQKILPLENGDHLNRVEFERRYAAMPHLKKAELIEGVVHLSSAVRFASHAEPHALLITWLGVYRAATPGVRLGDNATVRLDGDNEPQPDALLRLDPAVGGRSRLSGDGYVEGAPELVVEIAASSASYERNLKLCAYRSNGVQEYLLWLVEEQRLEWFYLEQGEYALLSPDEQGTLCSRIFPGLCLAVSALLAGDLAQVLGTVQQRLDTPEYRAFSNRMRSEL</sequence>
<evidence type="ECO:0000313" key="3">
    <source>
        <dbReference type="Proteomes" id="UP000000557"/>
    </source>
</evidence>
<dbReference type="SUPFAM" id="SSF52980">
    <property type="entry name" value="Restriction endonuclease-like"/>
    <property type="match status" value="1"/>
</dbReference>
<dbReference type="CDD" id="cd06260">
    <property type="entry name" value="DUF820-like"/>
    <property type="match status" value="1"/>
</dbReference>
<dbReference type="InterPro" id="IPR008538">
    <property type="entry name" value="Uma2"/>
</dbReference>
<organism evidence="2 3">
    <name type="scientific">Gloeobacter violaceus (strain ATCC 29082 / PCC 7421)</name>
    <dbReference type="NCBI Taxonomy" id="251221"/>
    <lineage>
        <taxon>Bacteria</taxon>
        <taxon>Bacillati</taxon>
        <taxon>Cyanobacteriota</taxon>
        <taxon>Cyanophyceae</taxon>
        <taxon>Gloeobacterales</taxon>
        <taxon>Gloeobacteraceae</taxon>
        <taxon>Gloeobacter</taxon>
    </lineage>
</organism>
<dbReference type="KEGG" id="gvi:glr2618"/>
<dbReference type="eggNOG" id="COG4636">
    <property type="taxonomic scope" value="Bacteria"/>
</dbReference>
<protein>
    <submittedName>
        <fullName evidence="2">Glr2618 protein</fullName>
    </submittedName>
</protein>
<dbReference type="PANTHER" id="PTHR34107:SF4">
    <property type="entry name" value="SLL1222 PROTEIN"/>
    <property type="match status" value="1"/>
</dbReference>
<dbReference type="PhylomeDB" id="Q7NHB9"/>
<reference evidence="2 3" key="2">
    <citation type="journal article" date="2003" name="DNA Res.">
        <title>Complete genome structure of Gloeobacter violaceus PCC 7421, a cyanobacterium that lacks thylakoids (supplement).</title>
        <authorList>
            <person name="Nakamura Y."/>
            <person name="Kaneko T."/>
            <person name="Sato S."/>
            <person name="Mimuro M."/>
            <person name="Miyashita H."/>
            <person name="Tsuchiya T."/>
            <person name="Sasamoto S."/>
            <person name="Watanabe A."/>
            <person name="Kawashima K."/>
            <person name="Kishida Y."/>
            <person name="Kiyokawa C."/>
            <person name="Kohara M."/>
            <person name="Matsumoto M."/>
            <person name="Matsuno A."/>
            <person name="Nakazaki N."/>
            <person name="Shimpo S."/>
            <person name="Takeuchi C."/>
            <person name="Yamada M."/>
            <person name="Tabata S."/>
        </authorList>
    </citation>
    <scope>NUCLEOTIDE SEQUENCE [LARGE SCALE GENOMIC DNA]</scope>
    <source>
        <strain evidence="3">ATCC 29082 / PCC 7421</strain>
    </source>
</reference>
<dbReference type="InParanoid" id="Q7NHB9"/>
<dbReference type="Proteomes" id="UP000000557">
    <property type="component" value="Chromosome"/>
</dbReference>
<dbReference type="EnsemblBacteria" id="BAC90559">
    <property type="protein sequence ID" value="BAC90559"/>
    <property type="gene ID" value="BAC90559"/>
</dbReference>
<gene>
    <name evidence="2" type="ordered locus">glr2618</name>
</gene>
<feature type="domain" description="Putative restriction endonuclease" evidence="1">
    <location>
        <begin position="36"/>
        <end position="206"/>
    </location>
</feature>
<evidence type="ECO:0000313" key="2">
    <source>
        <dbReference type="EMBL" id="BAC90559.1"/>
    </source>
</evidence>
<dbReference type="PATRIC" id="fig|251221.4.peg.2658"/>
<dbReference type="Pfam" id="PF05685">
    <property type="entry name" value="Uma2"/>
    <property type="match status" value="1"/>
</dbReference>
<accession>Q7NHB9</accession>
<dbReference type="InterPro" id="IPR011335">
    <property type="entry name" value="Restrct_endonuc-II-like"/>
</dbReference>
<dbReference type="STRING" id="251221.gene:10760118"/>
<dbReference type="EMBL" id="BA000045">
    <property type="protein sequence ID" value="BAC90559.1"/>
    <property type="molecule type" value="Genomic_DNA"/>
</dbReference>
<dbReference type="Gene3D" id="3.90.1570.10">
    <property type="entry name" value="tt1808, chain A"/>
    <property type="match status" value="1"/>
</dbReference>
<keyword evidence="3" id="KW-1185">Reference proteome</keyword>
<name>Q7NHB9_GLOVI</name>
<reference evidence="2 3" key="1">
    <citation type="journal article" date="2003" name="DNA Res.">
        <title>Complete genome structure of Gloeobacter violaceus PCC 7421, a cyanobacterium that lacks thylakoids.</title>
        <authorList>
            <person name="Nakamura Y."/>
            <person name="Kaneko T."/>
            <person name="Sato S."/>
            <person name="Mimuro M."/>
            <person name="Miyashita H."/>
            <person name="Tsuchiya T."/>
            <person name="Sasamoto S."/>
            <person name="Watanabe A."/>
            <person name="Kawashima K."/>
            <person name="Kishida Y."/>
            <person name="Kiyokawa C."/>
            <person name="Kohara M."/>
            <person name="Matsumoto M."/>
            <person name="Matsuno A."/>
            <person name="Nakazaki N."/>
            <person name="Shimpo S."/>
            <person name="Takeuchi C."/>
            <person name="Yamada M."/>
            <person name="Tabata S."/>
        </authorList>
    </citation>
    <scope>NUCLEOTIDE SEQUENCE [LARGE SCALE GENOMIC DNA]</scope>
    <source>
        <strain evidence="3">ATCC 29082 / PCC 7421</strain>
    </source>
</reference>
<dbReference type="AlphaFoldDB" id="Q7NHB9"/>
<dbReference type="PANTHER" id="PTHR34107">
    <property type="entry name" value="SLL0198 PROTEIN-RELATED"/>
    <property type="match status" value="1"/>
</dbReference>
<dbReference type="HOGENOM" id="CLU_100183_0_0_3"/>
<dbReference type="RefSeq" id="WP_011142612.1">
    <property type="nucleotide sequence ID" value="NC_005125.1"/>
</dbReference>
<dbReference type="OrthoDB" id="449656at2"/>
<dbReference type="InterPro" id="IPR012296">
    <property type="entry name" value="Nuclease_put_TT1808"/>
</dbReference>
<proteinExistence type="predicted"/>
<evidence type="ECO:0000259" key="1">
    <source>
        <dbReference type="Pfam" id="PF05685"/>
    </source>
</evidence>